<evidence type="ECO:0000256" key="2">
    <source>
        <dbReference type="ARBA" id="ARBA00006156"/>
    </source>
</evidence>
<dbReference type="PANTHER" id="PTHR34040">
    <property type="entry name" value="FLAGELLAR BIOSYNTHETIC PROTEIN FLIQ"/>
    <property type="match status" value="1"/>
</dbReference>
<dbReference type="PRINTS" id="PR00952">
    <property type="entry name" value="TYPE3IMQPROT"/>
</dbReference>
<evidence type="ECO:0000256" key="7">
    <source>
        <dbReference type="ARBA" id="ARBA00023136"/>
    </source>
</evidence>
<feature type="transmembrane region" description="Helical" evidence="9">
    <location>
        <begin position="49"/>
        <end position="70"/>
    </location>
</feature>
<comment type="function">
    <text evidence="9">Role in flagellar biosynthesis.</text>
</comment>
<keyword evidence="10" id="KW-0282">Flagellum</keyword>
<dbReference type="GO" id="GO:0009425">
    <property type="term" value="C:bacterial-type flagellum basal body"/>
    <property type="evidence" value="ECO:0007669"/>
    <property type="project" value="UniProtKB-SubCell"/>
</dbReference>
<comment type="caution">
    <text evidence="10">The sequence shown here is derived from an EMBL/GenBank/DDBJ whole genome shotgun (WGS) entry which is preliminary data.</text>
</comment>
<dbReference type="AlphaFoldDB" id="A0A0M2SWR3"/>
<accession>A0A0M2SWR3</accession>
<keyword evidence="8 9" id="KW-0975">Bacterial flagellum</keyword>
<dbReference type="PANTHER" id="PTHR34040:SF2">
    <property type="entry name" value="FLAGELLAR BIOSYNTHETIC PROTEIN FLIQ"/>
    <property type="match status" value="1"/>
</dbReference>
<dbReference type="InterPro" id="IPR006306">
    <property type="entry name" value="T3SS_HrpO"/>
</dbReference>
<keyword evidence="10" id="KW-0966">Cell projection</keyword>
<keyword evidence="4 9" id="KW-1003">Cell membrane</keyword>
<name>A0A0M2SWR3_9BACI</name>
<dbReference type="RefSeq" id="WP_046522938.1">
    <property type="nucleotide sequence ID" value="NZ_LAYY01000005.1"/>
</dbReference>
<evidence type="ECO:0000256" key="6">
    <source>
        <dbReference type="ARBA" id="ARBA00022989"/>
    </source>
</evidence>
<keyword evidence="11" id="KW-1185">Reference proteome</keyword>
<keyword evidence="7 9" id="KW-0472">Membrane</keyword>
<keyword evidence="5 9" id="KW-0812">Transmembrane</keyword>
<dbReference type="InterPro" id="IPR002191">
    <property type="entry name" value="Bac_export_3"/>
</dbReference>
<evidence type="ECO:0000256" key="5">
    <source>
        <dbReference type="ARBA" id="ARBA00022692"/>
    </source>
</evidence>
<keyword evidence="10" id="KW-0969">Cilium</keyword>
<dbReference type="PIRSF" id="PIRSF004669">
    <property type="entry name" value="FliQ"/>
    <property type="match status" value="1"/>
</dbReference>
<dbReference type="NCBIfam" id="TIGR01403">
    <property type="entry name" value="fliQ_rel_III"/>
    <property type="match status" value="1"/>
</dbReference>
<evidence type="ECO:0000256" key="8">
    <source>
        <dbReference type="ARBA" id="ARBA00023143"/>
    </source>
</evidence>
<evidence type="ECO:0000256" key="9">
    <source>
        <dbReference type="RuleBase" id="RU364090"/>
    </source>
</evidence>
<evidence type="ECO:0000256" key="4">
    <source>
        <dbReference type="ARBA" id="ARBA00022475"/>
    </source>
</evidence>
<protein>
    <recommendedName>
        <fullName evidence="3 9">Flagellar biosynthetic protein FliQ</fullName>
    </recommendedName>
</protein>
<evidence type="ECO:0000313" key="10">
    <source>
        <dbReference type="EMBL" id="KKK39004.1"/>
    </source>
</evidence>
<evidence type="ECO:0000256" key="1">
    <source>
        <dbReference type="ARBA" id="ARBA00004651"/>
    </source>
</evidence>
<dbReference type="GO" id="GO:0044780">
    <property type="term" value="P:bacterial-type flagellum assembly"/>
    <property type="evidence" value="ECO:0007669"/>
    <property type="project" value="InterPro"/>
</dbReference>
<organism evidence="10 11">
    <name type="scientific">Mesobacillus campisalis</name>
    <dbReference type="NCBI Taxonomy" id="1408103"/>
    <lineage>
        <taxon>Bacteria</taxon>
        <taxon>Bacillati</taxon>
        <taxon>Bacillota</taxon>
        <taxon>Bacilli</taxon>
        <taxon>Bacillales</taxon>
        <taxon>Bacillaceae</taxon>
        <taxon>Mesobacillus</taxon>
    </lineage>
</organism>
<dbReference type="NCBIfam" id="TIGR01402">
    <property type="entry name" value="fliQ"/>
    <property type="match status" value="1"/>
</dbReference>
<feature type="transmembrane region" description="Helical" evidence="9">
    <location>
        <begin position="12"/>
        <end position="37"/>
    </location>
</feature>
<evidence type="ECO:0000313" key="11">
    <source>
        <dbReference type="Proteomes" id="UP000034166"/>
    </source>
</evidence>
<dbReference type="EMBL" id="LAYY01000005">
    <property type="protein sequence ID" value="KKK39004.1"/>
    <property type="molecule type" value="Genomic_DNA"/>
</dbReference>
<dbReference type="PATRIC" id="fig|1408103.3.peg.1483"/>
<dbReference type="Proteomes" id="UP000034166">
    <property type="component" value="Unassembled WGS sequence"/>
</dbReference>
<comment type="similarity">
    <text evidence="2 9">Belongs to the FliQ/MopD/SpaQ family.</text>
</comment>
<dbReference type="GO" id="GO:0005886">
    <property type="term" value="C:plasma membrane"/>
    <property type="evidence" value="ECO:0007669"/>
    <property type="project" value="UniProtKB-SubCell"/>
</dbReference>
<proteinExistence type="inferred from homology"/>
<dbReference type="GO" id="GO:0009306">
    <property type="term" value="P:protein secretion"/>
    <property type="evidence" value="ECO:0007669"/>
    <property type="project" value="InterPro"/>
</dbReference>
<dbReference type="OrthoDB" id="9806440at2"/>
<reference evidence="10 11" key="1">
    <citation type="submission" date="2015-04" db="EMBL/GenBank/DDBJ databases">
        <title>Taxonomic description and genome sequence of Bacillus campisalis sp. nov., a novel member of the genus Bacillus isolated from solar saltern.</title>
        <authorList>
            <person name="Mathan Kumar R."/>
            <person name="Kaur G."/>
            <person name="Kumar A."/>
            <person name="Singh N.K."/>
            <person name="Kaur N."/>
            <person name="Kumar N."/>
            <person name="Mayilraj S."/>
        </authorList>
    </citation>
    <scope>NUCLEOTIDE SEQUENCE [LARGE SCALE GENOMIC DNA]</scope>
    <source>
        <strain evidence="10 11">SA2-6</strain>
    </source>
</reference>
<evidence type="ECO:0000256" key="3">
    <source>
        <dbReference type="ARBA" id="ARBA00021718"/>
    </source>
</evidence>
<gene>
    <name evidence="9" type="primary">fliQ</name>
    <name evidence="10" type="ORF">WQ57_06590</name>
</gene>
<dbReference type="InterPro" id="IPR006305">
    <property type="entry name" value="FliQ"/>
</dbReference>
<comment type="subcellular location">
    <subcellularLocation>
        <location evidence="1 9">Cell membrane</location>
        <topology evidence="1">Multi-pass membrane protein</topology>
    </subcellularLocation>
    <subcellularLocation>
        <location evidence="9">Bacterial flagellum basal body</location>
    </subcellularLocation>
</comment>
<sequence>MTPDTVIHLAQQSIYTIMMISAPLLLIALAVGLLVSVFQAMTQIQEQTLAFIPKILAVFLSIVVFGPWMLTTLLDFTRELFQNLPHLIG</sequence>
<keyword evidence="6 9" id="KW-1133">Transmembrane helix</keyword>
<dbReference type="Pfam" id="PF01313">
    <property type="entry name" value="Bac_export_3"/>
    <property type="match status" value="1"/>
</dbReference>